<gene>
    <name evidence="2" type="ORF">CCAN11_1510009</name>
</gene>
<protein>
    <recommendedName>
        <fullName evidence="4">DUF3298 domain-containing protein</fullName>
    </recommendedName>
</protein>
<organism evidence="2 3">
    <name type="scientific">Capnocytophaga canimorsus</name>
    <dbReference type="NCBI Taxonomy" id="28188"/>
    <lineage>
        <taxon>Bacteria</taxon>
        <taxon>Pseudomonadati</taxon>
        <taxon>Bacteroidota</taxon>
        <taxon>Flavobacteriia</taxon>
        <taxon>Flavobacteriales</taxon>
        <taxon>Flavobacteriaceae</taxon>
        <taxon>Capnocytophaga</taxon>
    </lineage>
</organism>
<keyword evidence="1" id="KW-0732">Signal</keyword>
<reference evidence="3" key="1">
    <citation type="submission" date="2015-01" db="EMBL/GenBank/DDBJ databases">
        <authorList>
            <person name="MANFREDI Pablo"/>
        </authorList>
    </citation>
    <scope>NUCLEOTIDE SEQUENCE [LARGE SCALE GENOMIC DNA]</scope>
    <source>
        <strain evidence="3">Cc11</strain>
    </source>
</reference>
<evidence type="ECO:0000256" key="1">
    <source>
        <dbReference type="SAM" id="SignalP"/>
    </source>
</evidence>
<evidence type="ECO:0000313" key="2">
    <source>
        <dbReference type="EMBL" id="CEN47758.1"/>
    </source>
</evidence>
<name>A0A0B7ICT7_9FLAO</name>
<dbReference type="AlphaFoldDB" id="A0A0B7ICT7"/>
<evidence type="ECO:0008006" key="4">
    <source>
        <dbReference type="Google" id="ProtNLM"/>
    </source>
</evidence>
<feature type="chain" id="PRO_5002116554" description="DUF3298 domain-containing protein" evidence="1">
    <location>
        <begin position="26"/>
        <end position="206"/>
    </location>
</feature>
<accession>A0A0B7ICT7</accession>
<feature type="signal peptide" evidence="1">
    <location>
        <begin position="1"/>
        <end position="25"/>
    </location>
</feature>
<proteinExistence type="predicted"/>
<sequence length="206" mass="24691">MKNIVIKMKLILTLIFCACANFAQAQINPSSLFLVIDNKDGIQKTETRNIKGEENYILKTSYYKEHQNVELLFDNRKNANYYIAYYINQSENWQVSFRFDYYKGEENETYGGYILLLSKPMFESFKRKGNVVLFQNVQKQWKTYNRKEFINKIRTNHSEYVYRHLSEEKYRDTTRNNIFIVFSSDLEKDYIPCYEADVLISTIVEE</sequence>
<evidence type="ECO:0000313" key="3">
    <source>
        <dbReference type="Proteomes" id="UP000039370"/>
    </source>
</evidence>
<dbReference type="EMBL" id="CDOK01000059">
    <property type="protein sequence ID" value="CEN47758.1"/>
    <property type="molecule type" value="Genomic_DNA"/>
</dbReference>
<dbReference type="Proteomes" id="UP000039370">
    <property type="component" value="Unassembled WGS sequence"/>
</dbReference>